<sequence length="51" mass="5385">MLLVSADNLTDRADLHNENALRKMVTAGVSTFLYGYAERAAVGGRDAADGS</sequence>
<accession>A0ABQ2QKH7</accession>
<dbReference type="RefSeq" id="WP_189245611.1">
    <property type="nucleotide sequence ID" value="NZ_BMQJ01000002.1"/>
</dbReference>
<evidence type="ECO:0000313" key="1">
    <source>
        <dbReference type="EMBL" id="GGP86098.1"/>
    </source>
</evidence>
<evidence type="ECO:0000313" key="2">
    <source>
        <dbReference type="Proteomes" id="UP000611554"/>
    </source>
</evidence>
<proteinExistence type="predicted"/>
<reference evidence="2" key="1">
    <citation type="journal article" date="2019" name="Int. J. Syst. Evol. Microbiol.">
        <title>The Global Catalogue of Microorganisms (GCM) 10K type strain sequencing project: providing services to taxonomists for standard genome sequencing and annotation.</title>
        <authorList>
            <consortium name="The Broad Institute Genomics Platform"/>
            <consortium name="The Broad Institute Genome Sequencing Center for Infectious Disease"/>
            <person name="Wu L."/>
            <person name="Ma J."/>
        </authorList>
    </citation>
    <scope>NUCLEOTIDE SEQUENCE [LARGE SCALE GENOMIC DNA]</scope>
    <source>
        <strain evidence="2">JCM 3115</strain>
    </source>
</reference>
<keyword evidence="2" id="KW-1185">Reference proteome</keyword>
<comment type="caution">
    <text evidence="1">The sequence shown here is derived from an EMBL/GenBank/DDBJ whole genome shotgun (WGS) entry which is preliminary data.</text>
</comment>
<dbReference type="Proteomes" id="UP000611554">
    <property type="component" value="Unassembled WGS sequence"/>
</dbReference>
<organism evidence="1 2">
    <name type="scientific">Streptosporangium pseudovulgare</name>
    <dbReference type="NCBI Taxonomy" id="35765"/>
    <lineage>
        <taxon>Bacteria</taxon>
        <taxon>Bacillati</taxon>
        <taxon>Actinomycetota</taxon>
        <taxon>Actinomycetes</taxon>
        <taxon>Streptosporangiales</taxon>
        <taxon>Streptosporangiaceae</taxon>
        <taxon>Streptosporangium</taxon>
    </lineage>
</organism>
<name>A0ABQ2QKH7_9ACTN</name>
<gene>
    <name evidence="1" type="ORF">GCM10010140_14400</name>
</gene>
<protein>
    <submittedName>
        <fullName evidence="1">Uncharacterized protein</fullName>
    </submittedName>
</protein>
<dbReference type="EMBL" id="BMQJ01000002">
    <property type="protein sequence ID" value="GGP86098.1"/>
    <property type="molecule type" value="Genomic_DNA"/>
</dbReference>